<proteinExistence type="predicted"/>
<reference evidence="2 3" key="1">
    <citation type="submission" date="2018-09" db="EMBL/GenBank/DDBJ databases">
        <title>Whole genome based analysis of evolution and adaptive divergence in Indian and Brazilian strains of Azospirillum brasilense.</title>
        <authorList>
            <person name="Singh C."/>
            <person name="Tripathi A.K."/>
        </authorList>
    </citation>
    <scope>NUCLEOTIDE SEQUENCE [LARGE SCALE GENOMIC DNA]</scope>
    <source>
        <strain evidence="2 3">MTCC4038</strain>
    </source>
</reference>
<dbReference type="GeneID" id="99614049"/>
<dbReference type="PANTHER" id="PTHR33678">
    <property type="entry name" value="BLL1576 PROTEIN"/>
    <property type="match status" value="1"/>
</dbReference>
<protein>
    <recommendedName>
        <fullName evidence="1">Transposase IS66 zinc-finger binding domain-containing protein</fullName>
    </recommendedName>
</protein>
<dbReference type="EMBL" id="CP032339">
    <property type="protein sequence ID" value="QCO09297.1"/>
    <property type="molecule type" value="Genomic_DNA"/>
</dbReference>
<dbReference type="PANTHER" id="PTHR33678:SF1">
    <property type="entry name" value="BLL1576 PROTEIN"/>
    <property type="match status" value="1"/>
</dbReference>
<gene>
    <name evidence="2" type="ORF">D3868_09790</name>
</gene>
<evidence type="ECO:0000313" key="2">
    <source>
        <dbReference type="EMBL" id="QCO09297.1"/>
    </source>
</evidence>
<dbReference type="InterPro" id="IPR024474">
    <property type="entry name" value="Znf_dom_IS66"/>
</dbReference>
<dbReference type="AlphaFoldDB" id="A0A4D8QGC7"/>
<evidence type="ECO:0000313" key="3">
    <source>
        <dbReference type="Proteomes" id="UP000298774"/>
    </source>
</evidence>
<organism evidence="2 3">
    <name type="scientific">Azospirillum brasilense</name>
    <dbReference type="NCBI Taxonomy" id="192"/>
    <lineage>
        <taxon>Bacteria</taxon>
        <taxon>Pseudomonadati</taxon>
        <taxon>Pseudomonadota</taxon>
        <taxon>Alphaproteobacteria</taxon>
        <taxon>Rhodospirillales</taxon>
        <taxon>Azospirillaceae</taxon>
        <taxon>Azospirillum</taxon>
    </lineage>
</organism>
<dbReference type="Proteomes" id="UP000298774">
    <property type="component" value="Chromosome"/>
</dbReference>
<feature type="domain" description="Transposase IS66 zinc-finger binding" evidence="1">
    <location>
        <begin position="31"/>
        <end position="73"/>
    </location>
</feature>
<name>A0A4D8QGC7_AZOBR</name>
<dbReference type="InterPro" id="IPR052344">
    <property type="entry name" value="Transposase-related"/>
</dbReference>
<accession>A0A4D8QGC7</accession>
<evidence type="ECO:0000259" key="1">
    <source>
        <dbReference type="Pfam" id="PF13005"/>
    </source>
</evidence>
<dbReference type="Pfam" id="PF13005">
    <property type="entry name" value="zf-IS66"/>
    <property type="match status" value="1"/>
</dbReference>
<sequence>MAAVLPSPRRNHHALPAHLPCTAVLLGIAKKNCHCCSRTLHETGADVSEMLNMIPTQFPVRVSRRPRYGCPQCASAMVQAPTPDHSLTGGLATKALVAHILVPKCVAGDYGQVVGGTAEFSDSASIYRSAGLRIAGGSGETASVGRAVVTLARRCSAMAVDPERVPPSTDRTRCTCAWPSALRAQPQRGYGDADPGLQQMHDCPPTCRGIHERFSVPLPYGAFEGNCWALSP</sequence>
<dbReference type="RefSeq" id="WP_079285286.1">
    <property type="nucleotide sequence ID" value="NZ_CP012914.1"/>
</dbReference>